<dbReference type="InterPro" id="IPR002110">
    <property type="entry name" value="Ankyrin_rpt"/>
</dbReference>
<proteinExistence type="predicted"/>
<dbReference type="Gene3D" id="1.25.40.20">
    <property type="entry name" value="Ankyrin repeat-containing domain"/>
    <property type="match status" value="2"/>
</dbReference>
<dbReference type="AlphaFoldDB" id="A0A9X3NKY4"/>
<dbReference type="PANTHER" id="PTHR24180:SF45">
    <property type="entry name" value="POLY [ADP-RIBOSE] POLYMERASE TANKYRASE"/>
    <property type="match status" value="1"/>
</dbReference>
<reference evidence="3" key="1">
    <citation type="submission" date="2022-10" db="EMBL/GenBank/DDBJ databases">
        <title>The WGS of Solirubrobacter phytolaccae KCTC 29190.</title>
        <authorList>
            <person name="Jiang Z."/>
        </authorList>
    </citation>
    <scope>NUCLEOTIDE SEQUENCE</scope>
    <source>
        <strain evidence="3">KCTC 29190</strain>
    </source>
</reference>
<comment type="caution">
    <text evidence="3">The sequence shown here is derived from an EMBL/GenBank/DDBJ whole genome shotgun (WGS) entry which is preliminary data.</text>
</comment>
<dbReference type="RefSeq" id="WP_270027747.1">
    <property type="nucleotide sequence ID" value="NZ_JAPDDP010000052.1"/>
</dbReference>
<sequence length="382" mass="40794">MLGIVEEVLRAATSGRRARAEALLAEHPEVAQDRWVRLTAGRAWDGDVNAPGGPLDRAPLLYACFSVFDTTALARDLLARGADPNATFLNEYGQMPALYGAAGVRHDPELTRALLEAGANPNDGESAYHATEAPDAACLKLVLEFGAVPEPIVLAHALDHDRIEHAQVLLAAGADPRELLPFAVRRGRGPETLRLLHAHGADLEHRGGETWRGDVPLRTAYQHAVLRGQSDNARTLAELGANTEVDAADRAVAELRDDLPRALDVDQQEVVILAALRGRMARVVELLGPDFRGVVGGSPEGALLEHVSWVGDPALAHFLLEHGARPVDLGWAAHGSQHHALDGRDYVGVAEALVGAGATVDRAHLEQADGALAEWLAARLPR</sequence>
<dbReference type="PANTHER" id="PTHR24180">
    <property type="entry name" value="CYCLIN-DEPENDENT KINASE INHIBITOR 2C-RELATED"/>
    <property type="match status" value="1"/>
</dbReference>
<dbReference type="InterPro" id="IPR051637">
    <property type="entry name" value="Ank_repeat_dom-contain_49"/>
</dbReference>
<dbReference type="InterPro" id="IPR036770">
    <property type="entry name" value="Ankyrin_rpt-contain_sf"/>
</dbReference>
<evidence type="ECO:0008006" key="5">
    <source>
        <dbReference type="Google" id="ProtNLM"/>
    </source>
</evidence>
<protein>
    <recommendedName>
        <fullName evidence="5">Ankyrin repeat domain-containing protein</fullName>
    </recommendedName>
</protein>
<evidence type="ECO:0000256" key="1">
    <source>
        <dbReference type="ARBA" id="ARBA00022737"/>
    </source>
</evidence>
<keyword evidence="2" id="KW-0040">ANK repeat</keyword>
<gene>
    <name evidence="3" type="ORF">OJ997_23810</name>
</gene>
<dbReference type="EMBL" id="JAPDDP010000052">
    <property type="protein sequence ID" value="MDA0183357.1"/>
    <property type="molecule type" value="Genomic_DNA"/>
</dbReference>
<dbReference type="Proteomes" id="UP001147653">
    <property type="component" value="Unassembled WGS sequence"/>
</dbReference>
<keyword evidence="4" id="KW-1185">Reference proteome</keyword>
<name>A0A9X3NKY4_9ACTN</name>
<evidence type="ECO:0000256" key="2">
    <source>
        <dbReference type="ARBA" id="ARBA00023043"/>
    </source>
</evidence>
<organism evidence="3 4">
    <name type="scientific">Solirubrobacter phytolaccae</name>
    <dbReference type="NCBI Taxonomy" id="1404360"/>
    <lineage>
        <taxon>Bacteria</taxon>
        <taxon>Bacillati</taxon>
        <taxon>Actinomycetota</taxon>
        <taxon>Thermoleophilia</taxon>
        <taxon>Solirubrobacterales</taxon>
        <taxon>Solirubrobacteraceae</taxon>
        <taxon>Solirubrobacter</taxon>
    </lineage>
</organism>
<dbReference type="SMART" id="SM00248">
    <property type="entry name" value="ANK"/>
    <property type="match status" value="4"/>
</dbReference>
<evidence type="ECO:0000313" key="4">
    <source>
        <dbReference type="Proteomes" id="UP001147653"/>
    </source>
</evidence>
<evidence type="ECO:0000313" key="3">
    <source>
        <dbReference type="EMBL" id="MDA0183357.1"/>
    </source>
</evidence>
<accession>A0A9X3NKY4</accession>
<keyword evidence="1" id="KW-0677">Repeat</keyword>
<dbReference type="SUPFAM" id="SSF48403">
    <property type="entry name" value="Ankyrin repeat"/>
    <property type="match status" value="1"/>
</dbReference>